<protein>
    <submittedName>
        <fullName evidence="8">Acid protease</fullName>
    </submittedName>
</protein>
<feature type="disulfide bond" evidence="4">
    <location>
        <begin position="145"/>
        <end position="149"/>
    </location>
</feature>
<reference evidence="8 9" key="1">
    <citation type="submission" date="2021-08" db="EMBL/GenBank/DDBJ databases">
        <title>Draft Genome Sequence of Phanerochaete sordida strain YK-624.</title>
        <authorList>
            <person name="Mori T."/>
            <person name="Dohra H."/>
            <person name="Suzuki T."/>
            <person name="Kawagishi H."/>
            <person name="Hirai H."/>
        </authorList>
    </citation>
    <scope>NUCLEOTIDE SEQUENCE [LARGE SCALE GENOMIC DNA]</scope>
    <source>
        <strain evidence="8 9">YK-624</strain>
    </source>
</reference>
<dbReference type="OrthoDB" id="15189at2759"/>
<feature type="compositionally biased region" description="Basic residues" evidence="6">
    <location>
        <begin position="89"/>
        <end position="99"/>
    </location>
</feature>
<comment type="similarity">
    <text evidence="1 5">Belongs to the peptidase A1 family.</text>
</comment>
<dbReference type="SUPFAM" id="SSF50630">
    <property type="entry name" value="Acid proteases"/>
    <property type="match status" value="1"/>
</dbReference>
<keyword evidence="5 8" id="KW-0645">Protease</keyword>
<evidence type="ECO:0000256" key="3">
    <source>
        <dbReference type="PIRSR" id="PIRSR601461-1"/>
    </source>
</evidence>
<dbReference type="EMBL" id="BPQB01000027">
    <property type="protein sequence ID" value="GJE92521.1"/>
    <property type="molecule type" value="Genomic_DNA"/>
</dbReference>
<dbReference type="InterPro" id="IPR001461">
    <property type="entry name" value="Aspartic_peptidase_A1"/>
</dbReference>
<dbReference type="PANTHER" id="PTHR47966">
    <property type="entry name" value="BETA-SITE APP-CLEAVING ENZYME, ISOFORM A-RELATED"/>
    <property type="match status" value="1"/>
</dbReference>
<dbReference type="Proteomes" id="UP000703269">
    <property type="component" value="Unassembled WGS sequence"/>
</dbReference>
<dbReference type="PROSITE" id="PS00141">
    <property type="entry name" value="ASP_PROTEASE"/>
    <property type="match status" value="1"/>
</dbReference>
<organism evidence="8 9">
    <name type="scientific">Phanerochaete sordida</name>
    <dbReference type="NCBI Taxonomy" id="48140"/>
    <lineage>
        <taxon>Eukaryota</taxon>
        <taxon>Fungi</taxon>
        <taxon>Dikarya</taxon>
        <taxon>Basidiomycota</taxon>
        <taxon>Agaricomycotina</taxon>
        <taxon>Agaricomycetes</taxon>
        <taxon>Polyporales</taxon>
        <taxon>Phanerochaetaceae</taxon>
        <taxon>Phanerochaete</taxon>
    </lineage>
</organism>
<keyword evidence="4" id="KW-1015">Disulfide bond</keyword>
<dbReference type="InterPro" id="IPR033121">
    <property type="entry name" value="PEPTIDASE_A1"/>
</dbReference>
<evidence type="ECO:0000313" key="9">
    <source>
        <dbReference type="Proteomes" id="UP000703269"/>
    </source>
</evidence>
<keyword evidence="9" id="KW-1185">Reference proteome</keyword>
<gene>
    <name evidence="8" type="ORF">PsYK624_086750</name>
</gene>
<feature type="active site" evidence="3">
    <location>
        <position position="132"/>
    </location>
</feature>
<evidence type="ECO:0000256" key="6">
    <source>
        <dbReference type="SAM" id="MobiDB-lite"/>
    </source>
</evidence>
<dbReference type="GO" id="GO:0004190">
    <property type="term" value="F:aspartic-type endopeptidase activity"/>
    <property type="evidence" value="ECO:0007669"/>
    <property type="project" value="UniProtKB-KW"/>
</dbReference>
<dbReference type="AlphaFoldDB" id="A0A9P3GD11"/>
<feature type="region of interest" description="Disordered" evidence="6">
    <location>
        <begin position="79"/>
        <end position="108"/>
    </location>
</feature>
<evidence type="ECO:0000256" key="1">
    <source>
        <dbReference type="ARBA" id="ARBA00007447"/>
    </source>
</evidence>
<feature type="domain" description="Peptidase A1" evidence="7">
    <location>
        <begin position="114"/>
        <end position="428"/>
    </location>
</feature>
<dbReference type="GO" id="GO:0006508">
    <property type="term" value="P:proteolysis"/>
    <property type="evidence" value="ECO:0007669"/>
    <property type="project" value="UniProtKB-KW"/>
</dbReference>
<dbReference type="PROSITE" id="PS51767">
    <property type="entry name" value="PEPTIDASE_A1"/>
    <property type="match status" value="1"/>
</dbReference>
<sequence>MRRYDTAERDVSYDSPVRYILHVIRRESKSRELVPFARKRSFQKANGVADIPALKAHVDEVRTKLSRGFEAFKVNTGKVHPNDNGVRHTSAKRSHAKRATGKDPLTDDLDGDLWQGGVSVGTPLSAFTVDFDTGSSDFFLPGPDCTENCEGHKVFETGQSSTAVDQQETFEIEFADGSTVAGEIFQDTVNLAGLTATNQAVVAATQYSDGFAIANSPPDGLLGLAFESIANTGSSPVFQTLVTQGQTTDPVFGVTLLDDGGELFLGGTDTTAFTGSLAFADLIVTDPPAFWEITASGVSVGNRRVVTRAQDAIVDTGTTLLIVDPNSATEIFRAIPGSKNAAREIGEGFFTVPCNEVPSNVAFTVAGKAFTLSADTLNFGQLEEGSRDCVAGIMGADEGFWILGDVFLRNLYTAGFSYSLRVHRIRLR</sequence>
<name>A0A9P3GD11_9APHY</name>
<keyword evidence="2 5" id="KW-0064">Aspartyl protease</keyword>
<comment type="caution">
    <text evidence="8">The sequence shown here is derived from an EMBL/GenBank/DDBJ whole genome shotgun (WGS) entry which is preliminary data.</text>
</comment>
<feature type="active site" evidence="3">
    <location>
        <position position="315"/>
    </location>
</feature>
<evidence type="ECO:0000256" key="4">
    <source>
        <dbReference type="PIRSR" id="PIRSR601461-2"/>
    </source>
</evidence>
<dbReference type="InterPro" id="IPR001969">
    <property type="entry name" value="Aspartic_peptidase_AS"/>
</dbReference>
<proteinExistence type="inferred from homology"/>
<accession>A0A9P3GD11</accession>
<keyword evidence="5" id="KW-0378">Hydrolase</keyword>
<dbReference type="Pfam" id="PF00026">
    <property type="entry name" value="Asp"/>
    <property type="match status" value="1"/>
</dbReference>
<dbReference type="CDD" id="cd05471">
    <property type="entry name" value="pepsin_like"/>
    <property type="match status" value="1"/>
</dbReference>
<dbReference type="InterPro" id="IPR021109">
    <property type="entry name" value="Peptidase_aspartic_dom_sf"/>
</dbReference>
<evidence type="ECO:0000313" key="8">
    <source>
        <dbReference type="EMBL" id="GJE92521.1"/>
    </source>
</evidence>
<evidence type="ECO:0000259" key="7">
    <source>
        <dbReference type="PROSITE" id="PS51767"/>
    </source>
</evidence>
<dbReference type="FunFam" id="2.40.70.10:FF:000008">
    <property type="entry name" value="Cathepsin D"/>
    <property type="match status" value="1"/>
</dbReference>
<dbReference type="PRINTS" id="PR00792">
    <property type="entry name" value="PEPSIN"/>
</dbReference>
<dbReference type="Gene3D" id="2.40.70.10">
    <property type="entry name" value="Acid Proteases"/>
    <property type="match status" value="2"/>
</dbReference>
<dbReference type="InterPro" id="IPR034164">
    <property type="entry name" value="Pepsin-like_dom"/>
</dbReference>
<evidence type="ECO:0000256" key="5">
    <source>
        <dbReference type="RuleBase" id="RU000454"/>
    </source>
</evidence>
<dbReference type="PANTHER" id="PTHR47966:SF51">
    <property type="entry name" value="BETA-SITE APP-CLEAVING ENZYME, ISOFORM A-RELATED"/>
    <property type="match status" value="1"/>
</dbReference>
<evidence type="ECO:0000256" key="2">
    <source>
        <dbReference type="ARBA" id="ARBA00022750"/>
    </source>
</evidence>